<keyword evidence="6" id="KW-1185">Reference proteome</keyword>
<geneLocation type="plasmid" evidence="5 6">
    <name>EAL2_808p</name>
</geneLocation>
<dbReference type="AlphaFoldDB" id="W8UBF5"/>
<proteinExistence type="predicted"/>
<evidence type="ECO:0000256" key="3">
    <source>
        <dbReference type="ARBA" id="ARBA00023163"/>
    </source>
</evidence>
<accession>W8UBF5</accession>
<dbReference type="InterPro" id="IPR036390">
    <property type="entry name" value="WH_DNA-bd_sf"/>
</dbReference>
<dbReference type="SUPFAM" id="SSF46785">
    <property type="entry name" value="Winged helix' DNA-binding domain"/>
    <property type="match status" value="1"/>
</dbReference>
<dbReference type="eggNOG" id="COG1725">
    <property type="taxonomic scope" value="Bacteria"/>
</dbReference>
<dbReference type="CDD" id="cd07377">
    <property type="entry name" value="WHTH_GntR"/>
    <property type="match status" value="1"/>
</dbReference>
<keyword evidence="3" id="KW-0804">Transcription</keyword>
<dbReference type="GO" id="GO:0003677">
    <property type="term" value="F:DNA binding"/>
    <property type="evidence" value="ECO:0007669"/>
    <property type="project" value="UniProtKB-KW"/>
</dbReference>
<evidence type="ECO:0000259" key="4">
    <source>
        <dbReference type="PROSITE" id="PS50949"/>
    </source>
</evidence>
<sequence length="330" mass="37646">MNLYRVNPESDVPIYRQLADAIYADIKSGRLPAGTKLATVREMANQLKIAHGTVKRAYDELKKMGAIDMTQGRGTYISYRPETTESKKERAMAAIEEMLNRLESLDISPMEAKIFIDLKLREKVRLSKAISLALVECNPEMLYHLDETMHKFKNVETYQYLFDDILKYPYKIGEEMDVIVTSANHAKDLGEIIAEKEKIIKVALDLVPRTIMQLALLEKGHKVGIICQSERFAEMLQGVCSSYAVQTNVSQPWLLDSEKDCGAYLKDIDALLVPEGYEKFCSHKDAKLIQKFAGKHMVIQCAYQIDQGSYIYLGERMSELQEKRNLNQSK</sequence>
<dbReference type="Gene3D" id="1.10.10.10">
    <property type="entry name" value="Winged helix-like DNA-binding domain superfamily/Winged helix DNA-binding domain"/>
    <property type="match status" value="1"/>
</dbReference>
<keyword evidence="5" id="KW-0614">Plasmid</keyword>
<reference evidence="5 6" key="1">
    <citation type="journal article" date="2014" name="Genome Announc.">
        <title>Complete Genome Sequence of Amino Acid-Utilizing Eubacterium acidaminophilum al-2 (DSM 3953).</title>
        <authorList>
            <person name="Poehlein A."/>
            <person name="Andreesen J.R."/>
            <person name="Daniel R."/>
        </authorList>
    </citation>
    <scope>NUCLEOTIDE SEQUENCE [LARGE SCALE GENOMIC DNA]</scope>
    <source>
        <strain evidence="5 6">DSM 3953</strain>
        <plasmid evidence="6">Plasmid EAL2_808p</plasmid>
    </source>
</reference>
<gene>
    <name evidence="5" type="ORF">EAL2_808p05930</name>
</gene>
<feature type="domain" description="HTH gntR-type" evidence="4">
    <location>
        <begin position="12"/>
        <end position="80"/>
    </location>
</feature>
<dbReference type="Pfam" id="PF00392">
    <property type="entry name" value="GntR"/>
    <property type="match status" value="1"/>
</dbReference>
<keyword evidence="1" id="KW-0805">Transcription regulation</keyword>
<dbReference type="PATRIC" id="fig|1286171.3.peg.2777"/>
<protein>
    <submittedName>
        <fullName evidence="5">Transcriptional regulator, GntR family</fullName>
    </submittedName>
</protein>
<dbReference type="PROSITE" id="PS50949">
    <property type="entry name" value="HTH_GNTR"/>
    <property type="match status" value="1"/>
</dbReference>
<dbReference type="KEGG" id="eac:EAL2_808p05930"/>
<dbReference type="Proteomes" id="UP000019591">
    <property type="component" value="Plasmid EAL2_808p"/>
</dbReference>
<evidence type="ECO:0000313" key="5">
    <source>
        <dbReference type="EMBL" id="AHM58096.1"/>
    </source>
</evidence>
<dbReference type="GO" id="GO:0003700">
    <property type="term" value="F:DNA-binding transcription factor activity"/>
    <property type="evidence" value="ECO:0007669"/>
    <property type="project" value="InterPro"/>
</dbReference>
<dbReference type="OrthoDB" id="9802328at2"/>
<dbReference type="RefSeq" id="WP_025436941.1">
    <property type="nucleotide sequence ID" value="NZ_CP007453.1"/>
</dbReference>
<evidence type="ECO:0000256" key="2">
    <source>
        <dbReference type="ARBA" id="ARBA00023125"/>
    </source>
</evidence>
<dbReference type="InterPro" id="IPR036388">
    <property type="entry name" value="WH-like_DNA-bd_sf"/>
</dbReference>
<keyword evidence="2" id="KW-0238">DNA-binding</keyword>
<dbReference type="SMART" id="SM00345">
    <property type="entry name" value="HTH_GNTR"/>
    <property type="match status" value="1"/>
</dbReference>
<dbReference type="PANTHER" id="PTHR38445:SF9">
    <property type="entry name" value="HTH-TYPE TRANSCRIPTIONAL REPRESSOR YTRA"/>
    <property type="match status" value="1"/>
</dbReference>
<dbReference type="EMBL" id="CP007453">
    <property type="protein sequence ID" value="AHM58096.1"/>
    <property type="molecule type" value="Genomic_DNA"/>
</dbReference>
<dbReference type="HOGENOM" id="CLU_072769_0_0_9"/>
<evidence type="ECO:0000256" key="1">
    <source>
        <dbReference type="ARBA" id="ARBA00023015"/>
    </source>
</evidence>
<organism evidence="5 6">
    <name type="scientific">Peptoclostridium acidaminophilum DSM 3953</name>
    <dbReference type="NCBI Taxonomy" id="1286171"/>
    <lineage>
        <taxon>Bacteria</taxon>
        <taxon>Bacillati</taxon>
        <taxon>Bacillota</taxon>
        <taxon>Clostridia</taxon>
        <taxon>Peptostreptococcales</taxon>
        <taxon>Peptoclostridiaceae</taxon>
        <taxon>Peptoclostridium</taxon>
    </lineage>
</organism>
<name>W8UBF5_PEPAC</name>
<dbReference type="PANTHER" id="PTHR38445">
    <property type="entry name" value="HTH-TYPE TRANSCRIPTIONAL REPRESSOR YTRA"/>
    <property type="match status" value="1"/>
</dbReference>
<dbReference type="InterPro" id="IPR000524">
    <property type="entry name" value="Tscrpt_reg_HTH_GntR"/>
</dbReference>
<evidence type="ECO:0000313" key="6">
    <source>
        <dbReference type="Proteomes" id="UP000019591"/>
    </source>
</evidence>